<proteinExistence type="predicted"/>
<evidence type="ECO:0000313" key="5">
    <source>
        <dbReference type="EMBL" id="KAH0469391.1"/>
    </source>
</evidence>
<feature type="domain" description="FAD dependent oxidoreductase" evidence="4">
    <location>
        <begin position="64"/>
        <end position="453"/>
    </location>
</feature>
<dbReference type="GO" id="GO:0016491">
    <property type="term" value="F:oxidoreductase activity"/>
    <property type="evidence" value="ECO:0007669"/>
    <property type="project" value="UniProtKB-KW"/>
</dbReference>
<comment type="caution">
    <text evidence="5">The sequence shown here is derived from an EMBL/GenBank/DDBJ whole genome shotgun (WGS) entry which is preliminary data.</text>
</comment>
<dbReference type="GO" id="GO:0005737">
    <property type="term" value="C:cytoplasm"/>
    <property type="evidence" value="ECO:0007669"/>
    <property type="project" value="TreeGrafter"/>
</dbReference>
<organism evidence="5 6">
    <name type="scientific">Dendrobium chrysotoxum</name>
    <name type="common">Orchid</name>
    <dbReference type="NCBI Taxonomy" id="161865"/>
    <lineage>
        <taxon>Eukaryota</taxon>
        <taxon>Viridiplantae</taxon>
        <taxon>Streptophyta</taxon>
        <taxon>Embryophyta</taxon>
        <taxon>Tracheophyta</taxon>
        <taxon>Spermatophyta</taxon>
        <taxon>Magnoliopsida</taxon>
        <taxon>Liliopsida</taxon>
        <taxon>Asparagales</taxon>
        <taxon>Orchidaceae</taxon>
        <taxon>Epidendroideae</taxon>
        <taxon>Malaxideae</taxon>
        <taxon>Dendrobiinae</taxon>
        <taxon>Dendrobium</taxon>
    </lineage>
</organism>
<reference evidence="5 6" key="1">
    <citation type="journal article" date="2021" name="Hortic Res">
        <title>Chromosome-scale assembly of the Dendrobium chrysotoxum genome enhances the understanding of orchid evolution.</title>
        <authorList>
            <person name="Zhang Y."/>
            <person name="Zhang G.Q."/>
            <person name="Zhang D."/>
            <person name="Liu X.D."/>
            <person name="Xu X.Y."/>
            <person name="Sun W.H."/>
            <person name="Yu X."/>
            <person name="Zhu X."/>
            <person name="Wang Z.W."/>
            <person name="Zhao X."/>
            <person name="Zhong W.Y."/>
            <person name="Chen H."/>
            <person name="Yin W.L."/>
            <person name="Huang T."/>
            <person name="Niu S.C."/>
            <person name="Liu Z.J."/>
        </authorList>
    </citation>
    <scope>NUCLEOTIDE SEQUENCE [LARGE SCALE GENOMIC DNA]</scope>
    <source>
        <strain evidence="5">Lindl</strain>
    </source>
</reference>
<comment type="function">
    <text evidence="3">Required for the assembly of the mitochondrial membrane respiratory chain NADH dehydrogenase (Complex I). Involved in mid-late stages of complex I assembly.</text>
</comment>
<evidence type="ECO:0000259" key="4">
    <source>
        <dbReference type="Pfam" id="PF01266"/>
    </source>
</evidence>
<evidence type="ECO:0000256" key="3">
    <source>
        <dbReference type="ARBA" id="ARBA00046185"/>
    </source>
</evidence>
<dbReference type="EMBL" id="JAGFBR010000002">
    <property type="protein sequence ID" value="KAH0469391.1"/>
    <property type="molecule type" value="Genomic_DNA"/>
</dbReference>
<dbReference type="Proteomes" id="UP000775213">
    <property type="component" value="Unassembled WGS sequence"/>
</dbReference>
<keyword evidence="1" id="KW-0560">Oxidoreductase</keyword>
<evidence type="ECO:0000313" key="6">
    <source>
        <dbReference type="Proteomes" id="UP000775213"/>
    </source>
</evidence>
<accession>A0AAV7HK85</accession>
<dbReference type="Pfam" id="PF01266">
    <property type="entry name" value="DAO"/>
    <property type="match status" value="1"/>
</dbReference>
<dbReference type="Gene3D" id="3.30.9.10">
    <property type="entry name" value="D-Amino Acid Oxidase, subunit A, domain 2"/>
    <property type="match status" value="1"/>
</dbReference>
<dbReference type="InterPro" id="IPR006076">
    <property type="entry name" value="FAD-dep_OxRdtase"/>
</dbReference>
<dbReference type="SUPFAM" id="SSF54373">
    <property type="entry name" value="FAD-linked reductases, C-terminal domain"/>
    <property type="match status" value="1"/>
</dbReference>
<protein>
    <recommendedName>
        <fullName evidence="2">FAD-dependent oxidoreductase domain-containing protein 1</fullName>
    </recommendedName>
</protein>
<name>A0AAV7HK85_DENCH</name>
<dbReference type="InterPro" id="IPR036188">
    <property type="entry name" value="FAD/NAD-bd_sf"/>
</dbReference>
<dbReference type="SUPFAM" id="SSF51905">
    <property type="entry name" value="FAD/NAD(P)-binding domain"/>
    <property type="match status" value="1"/>
</dbReference>
<dbReference type="Gene3D" id="3.50.50.60">
    <property type="entry name" value="FAD/NAD(P)-binding domain"/>
    <property type="match status" value="1"/>
</dbReference>
<evidence type="ECO:0000256" key="2">
    <source>
        <dbReference type="ARBA" id="ARBA00039785"/>
    </source>
</evidence>
<sequence>MNSLGLPLPKPHLSRQTLISNSKPLIPFLEWRLRSQSSKGFPFLRRERTRIHATTALLQHSEHDVVVVGAGIIGLSIARQLLLESDLSVAIVDAGLPCSGATGAGQGYIWMAHKTPGSDTWELAMRSKYLWEELAESLQRRGLDPLQVLGWKKTGSLLIGRTSEELAILEERVRLLSHTGLRVEFLSSNSLLSREPALEVGKEGGAAFFPDDCQIDAFNTASFIEKGNKCFASKGRYAEFYNDPAKCLVRSERNGVAEAIQTSKNILYFKKALVFAAGAWTGCLMRSLFVETDIVPVPVKPRKGHLIVLENFNGIQLNHGLMEVGYMDHQFASYQPVDNTQHFSSVSMTATTDMNGNLVLGSSRQFSGFCKEVEEPIVKSILERAAEFFPTLNDLFHNLNENGKIRVGFRPYMPDGKPVIGPILRFPKVFLATGHEGSGLSLALGTAEMVADMILDNPSRVDCKPFSVEGRFSHWVLKSSGKVDKKQLKCIHFVNQFMDLRDCEHIRRLSFHSPTKFWKKPD</sequence>
<keyword evidence="6" id="KW-1185">Reference proteome</keyword>
<dbReference type="AlphaFoldDB" id="A0AAV7HK85"/>
<gene>
    <name evidence="5" type="ORF">IEQ34_000949</name>
</gene>
<evidence type="ECO:0000256" key="1">
    <source>
        <dbReference type="ARBA" id="ARBA00023002"/>
    </source>
</evidence>
<dbReference type="PANTHER" id="PTHR13847:SF287">
    <property type="entry name" value="FAD-DEPENDENT OXIDOREDUCTASE DOMAIN-CONTAINING PROTEIN 1"/>
    <property type="match status" value="1"/>
</dbReference>
<dbReference type="PANTHER" id="PTHR13847">
    <property type="entry name" value="SARCOSINE DEHYDROGENASE-RELATED"/>
    <property type="match status" value="1"/>
</dbReference>